<keyword evidence="2" id="KW-1185">Reference proteome</keyword>
<accession>A0ACB6ZAW3</accession>
<reference evidence="1" key="1">
    <citation type="submission" date="2019-10" db="EMBL/GenBank/DDBJ databases">
        <authorList>
            <consortium name="DOE Joint Genome Institute"/>
            <person name="Kuo A."/>
            <person name="Miyauchi S."/>
            <person name="Kiss E."/>
            <person name="Drula E."/>
            <person name="Kohler A."/>
            <person name="Sanchez-Garcia M."/>
            <person name="Andreopoulos B."/>
            <person name="Barry K.W."/>
            <person name="Bonito G."/>
            <person name="Buee M."/>
            <person name="Carver A."/>
            <person name="Chen C."/>
            <person name="Cichocki N."/>
            <person name="Clum A."/>
            <person name="Culley D."/>
            <person name="Crous P.W."/>
            <person name="Fauchery L."/>
            <person name="Girlanda M."/>
            <person name="Hayes R."/>
            <person name="Keri Z."/>
            <person name="Labutti K."/>
            <person name="Lipzen A."/>
            <person name="Lombard V."/>
            <person name="Magnuson J."/>
            <person name="Maillard F."/>
            <person name="Morin E."/>
            <person name="Murat C."/>
            <person name="Nolan M."/>
            <person name="Ohm R."/>
            <person name="Pangilinan J."/>
            <person name="Pereira M."/>
            <person name="Perotto S."/>
            <person name="Peter M."/>
            <person name="Riley R."/>
            <person name="Sitrit Y."/>
            <person name="Stielow B."/>
            <person name="Szollosi G."/>
            <person name="Zifcakova L."/>
            <person name="Stursova M."/>
            <person name="Spatafora J.W."/>
            <person name="Tedersoo L."/>
            <person name="Vaario L.-M."/>
            <person name="Yamada A."/>
            <person name="Yan M."/>
            <person name="Wang P."/>
            <person name="Xu J."/>
            <person name="Bruns T."/>
            <person name="Baldrian P."/>
            <person name="Vilgalys R."/>
            <person name="Henrissat B."/>
            <person name="Grigoriev I.V."/>
            <person name="Hibbett D."/>
            <person name="Nagy L.G."/>
            <person name="Martin F.M."/>
        </authorList>
    </citation>
    <scope>NUCLEOTIDE SEQUENCE</scope>
    <source>
        <strain evidence="1">P2</strain>
    </source>
</reference>
<evidence type="ECO:0000313" key="1">
    <source>
        <dbReference type="EMBL" id="KAF9646515.1"/>
    </source>
</evidence>
<protein>
    <submittedName>
        <fullName evidence="1">SRF-like protein</fullName>
    </submittedName>
</protein>
<organism evidence="1 2">
    <name type="scientific">Thelephora ganbajun</name>
    <name type="common">Ganba fungus</name>
    <dbReference type="NCBI Taxonomy" id="370292"/>
    <lineage>
        <taxon>Eukaryota</taxon>
        <taxon>Fungi</taxon>
        <taxon>Dikarya</taxon>
        <taxon>Basidiomycota</taxon>
        <taxon>Agaricomycotina</taxon>
        <taxon>Agaricomycetes</taxon>
        <taxon>Thelephorales</taxon>
        <taxon>Thelephoraceae</taxon>
        <taxon>Thelephora</taxon>
    </lineage>
</organism>
<name>A0ACB6ZAW3_THEGA</name>
<feature type="non-terminal residue" evidence="1">
    <location>
        <position position="103"/>
    </location>
</feature>
<gene>
    <name evidence="1" type="ORF">BDM02DRAFT_3066171</name>
</gene>
<dbReference type="EMBL" id="MU118056">
    <property type="protein sequence ID" value="KAF9646515.1"/>
    <property type="molecule type" value="Genomic_DNA"/>
</dbReference>
<reference evidence="1" key="2">
    <citation type="journal article" date="2020" name="Nat. Commun.">
        <title>Large-scale genome sequencing of mycorrhizal fungi provides insights into the early evolution of symbiotic traits.</title>
        <authorList>
            <person name="Miyauchi S."/>
            <person name="Kiss E."/>
            <person name="Kuo A."/>
            <person name="Drula E."/>
            <person name="Kohler A."/>
            <person name="Sanchez-Garcia M."/>
            <person name="Morin E."/>
            <person name="Andreopoulos B."/>
            <person name="Barry K.W."/>
            <person name="Bonito G."/>
            <person name="Buee M."/>
            <person name="Carver A."/>
            <person name="Chen C."/>
            <person name="Cichocki N."/>
            <person name="Clum A."/>
            <person name="Culley D."/>
            <person name="Crous P.W."/>
            <person name="Fauchery L."/>
            <person name="Girlanda M."/>
            <person name="Hayes R.D."/>
            <person name="Keri Z."/>
            <person name="LaButti K."/>
            <person name="Lipzen A."/>
            <person name="Lombard V."/>
            <person name="Magnuson J."/>
            <person name="Maillard F."/>
            <person name="Murat C."/>
            <person name="Nolan M."/>
            <person name="Ohm R.A."/>
            <person name="Pangilinan J."/>
            <person name="Pereira M.F."/>
            <person name="Perotto S."/>
            <person name="Peter M."/>
            <person name="Pfister S."/>
            <person name="Riley R."/>
            <person name="Sitrit Y."/>
            <person name="Stielow J.B."/>
            <person name="Szollosi G."/>
            <person name="Zifcakova L."/>
            <person name="Stursova M."/>
            <person name="Spatafora J.W."/>
            <person name="Tedersoo L."/>
            <person name="Vaario L.M."/>
            <person name="Yamada A."/>
            <person name="Yan M."/>
            <person name="Wang P."/>
            <person name="Xu J."/>
            <person name="Bruns T."/>
            <person name="Baldrian P."/>
            <person name="Vilgalys R."/>
            <person name="Dunand C."/>
            <person name="Henrissat B."/>
            <person name="Grigoriev I.V."/>
            <person name="Hibbett D."/>
            <person name="Nagy L.G."/>
            <person name="Martin F.M."/>
        </authorList>
    </citation>
    <scope>NUCLEOTIDE SEQUENCE</scope>
    <source>
        <strain evidence="1">P2</strain>
    </source>
</reference>
<comment type="caution">
    <text evidence="1">The sequence shown here is derived from an EMBL/GenBank/DDBJ whole genome shotgun (WGS) entry which is preliminary data.</text>
</comment>
<evidence type="ECO:0000313" key="2">
    <source>
        <dbReference type="Proteomes" id="UP000886501"/>
    </source>
</evidence>
<dbReference type="Proteomes" id="UP000886501">
    <property type="component" value="Unassembled WGS sequence"/>
</dbReference>
<sequence length="103" mass="12021">MGRRKIEIQPITHERNRSVTFLKRKNGLFKKAYELGVLCSVDVAVIVFDNKQGGPRLYQYGSDDVITIVERAMRFEGDRDTKRPCDFNARSLEDHEEEDEEDE</sequence>
<proteinExistence type="predicted"/>